<name>A0AA40MKT0_STAAU</name>
<evidence type="ECO:0000313" key="3">
    <source>
        <dbReference type="Proteomes" id="UP000032274"/>
    </source>
</evidence>
<accession>A0AA40MKT0</accession>
<dbReference type="AlphaFoldDB" id="A0AA40MKT0"/>
<reference evidence="2 3" key="1">
    <citation type="submission" date="2015-01" db="EMBL/GenBank/DDBJ databases">
        <title>Characterization of Swiss Staphylococcus aureus strains involved in food poisoning.</title>
        <authorList>
            <person name="Crovadore J."/>
            <person name="Chablais R."/>
            <person name="Tonacini J."/>
            <person name="Schnyder B."/>
            <person name="Lefort F."/>
        </authorList>
    </citation>
    <scope>NUCLEOTIDE SEQUENCE [LARGE SCALE GENOMIC DNA]</scope>
    <source>
        <strain evidence="2 3">SA-120</strain>
    </source>
</reference>
<sequence>DRSIGGNGRGEEGDPCGAQGEGADDARRLGIGFGDCHGLAVRIGSRPGGDAVRTGPQSVERDQRIVHLLQPFGQPTGRPRQSGGRSGARGKLGGAVHCHLIGEGSIGAPAGGERQHDADLHQRKHGLAYARRVAEQQAIAVKGHEQRDEPGQQQRERRA</sequence>
<feature type="non-terminal residue" evidence="2">
    <location>
        <position position="1"/>
    </location>
</feature>
<feature type="non-terminal residue" evidence="2">
    <location>
        <position position="159"/>
    </location>
</feature>
<feature type="region of interest" description="Disordered" evidence="1">
    <location>
        <begin position="1"/>
        <end position="25"/>
    </location>
</feature>
<dbReference type="Proteomes" id="UP000032274">
    <property type="component" value="Unassembled WGS sequence"/>
</dbReference>
<dbReference type="EMBL" id="JXIG01000463">
    <property type="protein sequence ID" value="KIU01339.1"/>
    <property type="molecule type" value="Genomic_DNA"/>
</dbReference>
<organism evidence="2 3">
    <name type="scientific">Staphylococcus aureus</name>
    <dbReference type="NCBI Taxonomy" id="1280"/>
    <lineage>
        <taxon>Bacteria</taxon>
        <taxon>Bacillati</taxon>
        <taxon>Bacillota</taxon>
        <taxon>Bacilli</taxon>
        <taxon>Bacillales</taxon>
        <taxon>Staphylococcaceae</taxon>
        <taxon>Staphylococcus</taxon>
    </lineage>
</organism>
<comment type="caution">
    <text evidence="2">The sequence shown here is derived from an EMBL/GenBank/DDBJ whole genome shotgun (WGS) entry which is preliminary data.</text>
</comment>
<evidence type="ECO:0000256" key="1">
    <source>
        <dbReference type="SAM" id="MobiDB-lite"/>
    </source>
</evidence>
<feature type="compositionally biased region" description="Basic and acidic residues" evidence="1">
    <location>
        <begin position="142"/>
        <end position="159"/>
    </location>
</feature>
<proteinExistence type="predicted"/>
<gene>
    <name evidence="2" type="ORF">QU38_02145</name>
</gene>
<evidence type="ECO:0000313" key="2">
    <source>
        <dbReference type="EMBL" id="KIU01339.1"/>
    </source>
</evidence>
<feature type="compositionally biased region" description="Gly residues" evidence="1">
    <location>
        <begin position="84"/>
        <end position="93"/>
    </location>
</feature>
<feature type="region of interest" description="Disordered" evidence="1">
    <location>
        <begin position="70"/>
        <end position="159"/>
    </location>
</feature>
<protein>
    <submittedName>
        <fullName evidence="2">Uncharacterized protein</fullName>
    </submittedName>
</protein>